<evidence type="ECO:0000313" key="1">
    <source>
        <dbReference type="EMBL" id="QPI48698.1"/>
    </source>
</evidence>
<proteinExistence type="predicted"/>
<evidence type="ECO:0000313" key="2">
    <source>
        <dbReference type="Proteomes" id="UP000662888"/>
    </source>
</evidence>
<organism evidence="1 2">
    <name type="scientific">Massilia antarctica</name>
    <dbReference type="NCBI Taxonomy" id="2765360"/>
    <lineage>
        <taxon>Bacteria</taxon>
        <taxon>Pseudomonadati</taxon>
        <taxon>Pseudomonadota</taxon>
        <taxon>Betaproteobacteria</taxon>
        <taxon>Burkholderiales</taxon>
        <taxon>Oxalobacteraceae</taxon>
        <taxon>Telluria group</taxon>
        <taxon>Massilia</taxon>
    </lineage>
</organism>
<gene>
    <name evidence="1" type="ORF">IV454_24760</name>
</gene>
<reference evidence="1 2" key="1">
    <citation type="submission" date="2020-11" db="EMBL/GenBank/DDBJ databases">
        <authorList>
            <person name="Sun Q."/>
        </authorList>
    </citation>
    <scope>NUCLEOTIDE SEQUENCE [LARGE SCALE GENOMIC DNA]</scope>
    <source>
        <strain evidence="1 2">P8398</strain>
    </source>
</reference>
<name>A0AA48WA47_9BURK</name>
<protein>
    <submittedName>
        <fullName evidence="1">Uncharacterized protein</fullName>
    </submittedName>
</protein>
<accession>A0AA48WA47</accession>
<keyword evidence="2" id="KW-1185">Reference proteome</keyword>
<dbReference type="RefSeq" id="WP_206088292.1">
    <property type="nucleotide sequence ID" value="NZ_CP065053.1"/>
</dbReference>
<sequence length="205" mass="23184">MTIECSDTVFFNGKPFTLAGFAGRGIFNPNKFGLNTKAISTDCGRGYFCTYLIENSQLFLSSVNLWLDHEDVSSRAVPLFGRLPQRYEEHCRVYAKGEMKDVVRASYDFRIADLREHIRFSGALLLADGLIYEIDVCRGYRPASVFREVHEIIFENGGVIGVTDRSVDIQRIRDLSRARAQASPPEEGKSSEWTDRAFGFLYNAS</sequence>
<dbReference type="EMBL" id="CP065053">
    <property type="protein sequence ID" value="QPI48698.1"/>
    <property type="molecule type" value="Genomic_DNA"/>
</dbReference>
<dbReference type="Proteomes" id="UP000662888">
    <property type="component" value="Chromosome"/>
</dbReference>